<dbReference type="AlphaFoldDB" id="A0A7G9L8Z4"/>
<feature type="domain" description="Methyltransferase" evidence="1">
    <location>
        <begin position="36"/>
        <end position="145"/>
    </location>
</feature>
<evidence type="ECO:0000313" key="3">
    <source>
        <dbReference type="Proteomes" id="UP000515808"/>
    </source>
</evidence>
<dbReference type="GO" id="GO:0032259">
    <property type="term" value="P:methylation"/>
    <property type="evidence" value="ECO:0007669"/>
    <property type="project" value="UniProtKB-KW"/>
</dbReference>
<dbReference type="RefSeq" id="WP_187482007.1">
    <property type="nucleotide sequence ID" value="NZ_CP060695.1"/>
</dbReference>
<protein>
    <submittedName>
        <fullName evidence="2">Methyltransferase domain-containing protein</fullName>
    </submittedName>
</protein>
<sequence length="211" mass="24411">MNNQEPFWNKLSKNYDKKAKDEAYHSIIKKSKKYFKKSDVMLDFACATGLYAVEFANDVSEIEAFDISSEMIKIAKSKAVENQINNISFSQTTLDNKKFKRASFNTVLALNILLYFKDCENVLNRMNYLLKPNGLMITSTACLKEKRTFIGILSSCIIFILKKLKILPYLRFFTRKELEEKIESCGFKIIETAILIDKPATEYYIVAQKIN</sequence>
<dbReference type="InterPro" id="IPR025714">
    <property type="entry name" value="Methyltranfer_dom"/>
</dbReference>
<proteinExistence type="predicted"/>
<dbReference type="InterPro" id="IPR029063">
    <property type="entry name" value="SAM-dependent_MTases_sf"/>
</dbReference>
<dbReference type="KEGG" id="ppec:H9W90_12955"/>
<keyword evidence="3" id="KW-1185">Reference proteome</keyword>
<dbReference type="CDD" id="cd02440">
    <property type="entry name" value="AdoMet_MTases"/>
    <property type="match status" value="1"/>
</dbReference>
<evidence type="ECO:0000259" key="1">
    <source>
        <dbReference type="Pfam" id="PF13847"/>
    </source>
</evidence>
<accession>A0A7G9L8Z4</accession>
<dbReference type="Pfam" id="PF13847">
    <property type="entry name" value="Methyltransf_31"/>
    <property type="match status" value="1"/>
</dbReference>
<dbReference type="PANTHER" id="PTHR43861">
    <property type="entry name" value="TRANS-ACONITATE 2-METHYLTRANSFERASE-RELATED"/>
    <property type="match status" value="1"/>
</dbReference>
<organism evidence="2 3">
    <name type="scientific">Polaribacter pectinis</name>
    <dbReference type="NCBI Taxonomy" id="2738844"/>
    <lineage>
        <taxon>Bacteria</taxon>
        <taxon>Pseudomonadati</taxon>
        <taxon>Bacteroidota</taxon>
        <taxon>Flavobacteriia</taxon>
        <taxon>Flavobacteriales</taxon>
        <taxon>Flavobacteriaceae</taxon>
    </lineage>
</organism>
<dbReference type="GO" id="GO:0008168">
    <property type="term" value="F:methyltransferase activity"/>
    <property type="evidence" value="ECO:0007669"/>
    <property type="project" value="UniProtKB-KW"/>
</dbReference>
<name>A0A7G9L8Z4_9FLAO</name>
<keyword evidence="2" id="KW-0489">Methyltransferase</keyword>
<reference evidence="2 3" key="1">
    <citation type="submission" date="2020-08" db="EMBL/GenBank/DDBJ databases">
        <title>Polaribacter sp. L12M9 isolated from gut of the Korean scallop.</title>
        <authorList>
            <person name="Jeong Y.S."/>
        </authorList>
    </citation>
    <scope>NUCLEOTIDE SEQUENCE [LARGE SCALE GENOMIC DNA]</scope>
    <source>
        <strain evidence="2 3">L12M9</strain>
    </source>
</reference>
<dbReference type="SUPFAM" id="SSF53335">
    <property type="entry name" value="S-adenosyl-L-methionine-dependent methyltransferases"/>
    <property type="match status" value="1"/>
</dbReference>
<gene>
    <name evidence="2" type="ORF">H9W90_12955</name>
</gene>
<dbReference type="Proteomes" id="UP000515808">
    <property type="component" value="Chromosome"/>
</dbReference>
<dbReference type="Gene3D" id="3.40.50.150">
    <property type="entry name" value="Vaccinia Virus protein VP39"/>
    <property type="match status" value="1"/>
</dbReference>
<dbReference type="EMBL" id="CP060695">
    <property type="protein sequence ID" value="QNM85093.1"/>
    <property type="molecule type" value="Genomic_DNA"/>
</dbReference>
<keyword evidence="2" id="KW-0808">Transferase</keyword>
<evidence type="ECO:0000313" key="2">
    <source>
        <dbReference type="EMBL" id="QNM85093.1"/>
    </source>
</evidence>